<dbReference type="InterPro" id="IPR052712">
    <property type="entry name" value="Acid_resist_chaperone_HdeD"/>
</dbReference>
<keyword evidence="1" id="KW-1133">Transmembrane helix</keyword>
<dbReference type="Proteomes" id="UP000638043">
    <property type="component" value="Unassembled WGS sequence"/>
</dbReference>
<comment type="caution">
    <text evidence="2">The sequence shown here is derived from an EMBL/GenBank/DDBJ whole genome shotgun (WGS) entry which is preliminary data.</text>
</comment>
<protein>
    <recommendedName>
        <fullName evidence="4">HdeD family acid-resistance protein</fullName>
    </recommendedName>
</protein>
<keyword evidence="1" id="KW-0472">Membrane</keyword>
<evidence type="ECO:0000313" key="3">
    <source>
        <dbReference type="Proteomes" id="UP000638043"/>
    </source>
</evidence>
<feature type="transmembrane region" description="Helical" evidence="1">
    <location>
        <begin position="21"/>
        <end position="39"/>
    </location>
</feature>
<name>A0ABQ2N300_9MICO</name>
<sequence>MSSETQSARPGFAVRQGLRTAILISSIVAIVFGLVMLIWPIKSAFAVTILIAIYAIAAGLLQLASGITSKGLTGWTRAGLILLGILFLASGVVAFFNLGASTLLLAVMVTTFIGISWIFEGVVSLTSLRIGSPAVPGSDRAHKGWTIFFAIVSILAGAFVIFSPVLSAVWMWLFLGVSLVVTGIIGIFRAASLDN</sequence>
<evidence type="ECO:0000313" key="2">
    <source>
        <dbReference type="EMBL" id="GGO64731.1"/>
    </source>
</evidence>
<evidence type="ECO:0008006" key="4">
    <source>
        <dbReference type="Google" id="ProtNLM"/>
    </source>
</evidence>
<keyword evidence="1" id="KW-0812">Transmembrane</keyword>
<dbReference type="PANTHER" id="PTHR34989">
    <property type="entry name" value="PROTEIN HDED"/>
    <property type="match status" value="1"/>
</dbReference>
<proteinExistence type="predicted"/>
<gene>
    <name evidence="2" type="ORF">GCM10010910_20270</name>
</gene>
<dbReference type="RefSeq" id="WP_188701534.1">
    <property type="nucleotide sequence ID" value="NZ_BMMQ01000006.1"/>
</dbReference>
<dbReference type="InterPro" id="IPR005325">
    <property type="entry name" value="DUF308_memb"/>
</dbReference>
<evidence type="ECO:0000256" key="1">
    <source>
        <dbReference type="SAM" id="Phobius"/>
    </source>
</evidence>
<keyword evidence="3" id="KW-1185">Reference proteome</keyword>
<feature type="transmembrane region" description="Helical" evidence="1">
    <location>
        <begin position="75"/>
        <end position="96"/>
    </location>
</feature>
<dbReference type="Pfam" id="PF03729">
    <property type="entry name" value="DUF308"/>
    <property type="match status" value="2"/>
</dbReference>
<dbReference type="EMBL" id="BMMQ01000006">
    <property type="protein sequence ID" value="GGO64731.1"/>
    <property type="molecule type" value="Genomic_DNA"/>
</dbReference>
<feature type="transmembrane region" description="Helical" evidence="1">
    <location>
        <begin position="45"/>
        <end position="63"/>
    </location>
</feature>
<feature type="transmembrane region" description="Helical" evidence="1">
    <location>
        <begin position="102"/>
        <end position="123"/>
    </location>
</feature>
<dbReference type="PANTHER" id="PTHR34989:SF1">
    <property type="entry name" value="PROTEIN HDED"/>
    <property type="match status" value="1"/>
</dbReference>
<organism evidence="2 3">
    <name type="scientific">Microbacterium nanhaiense</name>
    <dbReference type="NCBI Taxonomy" id="1301026"/>
    <lineage>
        <taxon>Bacteria</taxon>
        <taxon>Bacillati</taxon>
        <taxon>Actinomycetota</taxon>
        <taxon>Actinomycetes</taxon>
        <taxon>Micrococcales</taxon>
        <taxon>Microbacteriaceae</taxon>
        <taxon>Microbacterium</taxon>
    </lineage>
</organism>
<accession>A0ABQ2N300</accession>
<feature type="transmembrane region" description="Helical" evidence="1">
    <location>
        <begin position="169"/>
        <end position="191"/>
    </location>
</feature>
<reference evidence="3" key="1">
    <citation type="journal article" date="2019" name="Int. J. Syst. Evol. Microbiol.">
        <title>The Global Catalogue of Microorganisms (GCM) 10K type strain sequencing project: providing services to taxonomists for standard genome sequencing and annotation.</title>
        <authorList>
            <consortium name="The Broad Institute Genomics Platform"/>
            <consortium name="The Broad Institute Genome Sequencing Center for Infectious Disease"/>
            <person name="Wu L."/>
            <person name="Ma J."/>
        </authorList>
    </citation>
    <scope>NUCLEOTIDE SEQUENCE [LARGE SCALE GENOMIC DNA]</scope>
    <source>
        <strain evidence="3">CGMCC 4.7181</strain>
    </source>
</reference>
<feature type="transmembrane region" description="Helical" evidence="1">
    <location>
        <begin position="144"/>
        <end position="163"/>
    </location>
</feature>